<evidence type="ECO:0000256" key="2">
    <source>
        <dbReference type="ARBA" id="ARBA00022603"/>
    </source>
</evidence>
<dbReference type="Gene3D" id="3.40.50.150">
    <property type="entry name" value="Vaccinia Virus protein VP39"/>
    <property type="match status" value="1"/>
</dbReference>
<proteinExistence type="predicted"/>
<sequence>MMDIQAFSNRLQKNHRHWNKWARRREISCFRIYDRDIPEFPLAIDWYDGQVHLQIFARKGMQPLDHHQQQQISEAVSEILQIPQSRIALKTRQRQRGLNQYEKTGERGEPMIVSEGGLRFEVELRRYLDTGLFLDHRNTRKLVRDKAAGKRVLNLFAYTGSFSVYAAAGGALATVSVDMSNTYQEWTGRNLKLNGFNGDEHELIREDVFQYLQRANRERRQFGLIILDPPSFSNSKRMDETLDIQRDQQRLIDASLALLNPNGELIFSTNRKGFKLNPELAQRAGCQEITQQIVPEDFKRRLPYRCWTFPAPSANSPV</sequence>
<keyword evidence="7" id="KW-1185">Reference proteome</keyword>
<gene>
    <name evidence="6" type="ORF">A3196_03120</name>
</gene>
<dbReference type="SUPFAM" id="SSF53335">
    <property type="entry name" value="S-adenosyl-L-methionine-dependent methyltransferases"/>
    <property type="match status" value="1"/>
</dbReference>
<dbReference type="GO" id="GO:0008168">
    <property type="term" value="F:methyltransferase activity"/>
    <property type="evidence" value="ECO:0007669"/>
    <property type="project" value="UniProtKB-KW"/>
</dbReference>
<dbReference type="InterPro" id="IPR029063">
    <property type="entry name" value="SAM-dependent_MTases_sf"/>
</dbReference>
<name>A0A1E2UMM0_9GAMM</name>
<dbReference type="PANTHER" id="PTHR43042">
    <property type="entry name" value="SAM-DEPENDENT METHYLTRANSFERASE"/>
    <property type="match status" value="1"/>
</dbReference>
<dbReference type="EMBL" id="LVJZ01000003">
    <property type="protein sequence ID" value="ODB95832.1"/>
    <property type="molecule type" value="Genomic_DNA"/>
</dbReference>
<keyword evidence="3" id="KW-0808">Transferase</keyword>
<keyword evidence="1" id="KW-0698">rRNA processing</keyword>
<dbReference type="STRING" id="1818881.A3196_03120"/>
<evidence type="ECO:0000256" key="3">
    <source>
        <dbReference type="ARBA" id="ARBA00022679"/>
    </source>
</evidence>
<evidence type="ECO:0000259" key="5">
    <source>
        <dbReference type="Pfam" id="PF10672"/>
    </source>
</evidence>
<evidence type="ECO:0000256" key="4">
    <source>
        <dbReference type="ARBA" id="ARBA00022691"/>
    </source>
</evidence>
<accession>A0A1E2UMM0</accession>
<feature type="domain" description="S-adenosylmethionine-dependent methyltransferase" evidence="5">
    <location>
        <begin position="42"/>
        <end position="270"/>
    </location>
</feature>
<evidence type="ECO:0000313" key="7">
    <source>
        <dbReference type="Proteomes" id="UP000094849"/>
    </source>
</evidence>
<dbReference type="Gene3D" id="3.30.750.80">
    <property type="entry name" value="RNA methyltransferase domain (HRMD) like"/>
    <property type="match status" value="1"/>
</dbReference>
<dbReference type="CDD" id="cd02440">
    <property type="entry name" value="AdoMet_MTases"/>
    <property type="match status" value="1"/>
</dbReference>
<organism evidence="6 7">
    <name type="scientific">Candidatus Thiodiazotropha endoloripes</name>
    <dbReference type="NCBI Taxonomy" id="1818881"/>
    <lineage>
        <taxon>Bacteria</taxon>
        <taxon>Pseudomonadati</taxon>
        <taxon>Pseudomonadota</taxon>
        <taxon>Gammaproteobacteria</taxon>
        <taxon>Chromatiales</taxon>
        <taxon>Sedimenticolaceae</taxon>
        <taxon>Candidatus Thiodiazotropha</taxon>
    </lineage>
</organism>
<dbReference type="GO" id="GO:0006364">
    <property type="term" value="P:rRNA processing"/>
    <property type="evidence" value="ECO:0007669"/>
    <property type="project" value="UniProtKB-KW"/>
</dbReference>
<keyword evidence="2" id="KW-0489">Methyltransferase</keyword>
<keyword evidence="4" id="KW-0949">S-adenosyl-L-methionine</keyword>
<reference evidence="6 7" key="1">
    <citation type="submission" date="2016-03" db="EMBL/GenBank/DDBJ databases">
        <title>Chemosynthetic sulphur-oxidizing symbionts of marine invertebrate animals are capable of nitrogen fixation.</title>
        <authorList>
            <person name="Petersen J.M."/>
            <person name="Kemper A."/>
            <person name="Gruber-Vodicka H."/>
            <person name="Cardini U."/>
            <person name="Geest Mvander."/>
            <person name="Kleiner M."/>
            <person name="Bulgheresi S."/>
            <person name="Fussmann M."/>
            <person name="Herbold C."/>
            <person name="Seah B.K.B."/>
            <person name="Antony C.Paul."/>
            <person name="Liu D."/>
            <person name="Belitz A."/>
            <person name="Weber M."/>
        </authorList>
    </citation>
    <scope>NUCLEOTIDE SEQUENCE [LARGE SCALE GENOMIC DNA]</scope>
    <source>
        <strain evidence="6">G_D</strain>
    </source>
</reference>
<dbReference type="InterPro" id="IPR019614">
    <property type="entry name" value="SAM-dep_methyl-trfase"/>
</dbReference>
<evidence type="ECO:0000256" key="1">
    <source>
        <dbReference type="ARBA" id="ARBA00022552"/>
    </source>
</evidence>
<dbReference type="PANTHER" id="PTHR43042:SF3">
    <property type="entry name" value="RIBOSOMAL RNA LARGE SUBUNIT METHYLTRANSFERASE YWBD-RELATED"/>
    <property type="match status" value="1"/>
</dbReference>
<evidence type="ECO:0000313" key="6">
    <source>
        <dbReference type="EMBL" id="ODB95832.1"/>
    </source>
</evidence>
<dbReference type="Proteomes" id="UP000094849">
    <property type="component" value="Unassembled WGS sequence"/>
</dbReference>
<dbReference type="AlphaFoldDB" id="A0A1E2UMM0"/>
<comment type="caution">
    <text evidence="6">The sequence shown here is derived from an EMBL/GenBank/DDBJ whole genome shotgun (WGS) entry which is preliminary data.</text>
</comment>
<protein>
    <submittedName>
        <fullName evidence="6">Oxidoreductase</fullName>
    </submittedName>
</protein>
<dbReference type="Pfam" id="PF10672">
    <property type="entry name" value="Methyltrans_SAM"/>
    <property type="match status" value="1"/>
</dbReference>
<dbReference type="GO" id="GO:0032259">
    <property type="term" value="P:methylation"/>
    <property type="evidence" value="ECO:0007669"/>
    <property type="project" value="UniProtKB-KW"/>
</dbReference>